<dbReference type="PANTHER" id="PTHR43813:SF1">
    <property type="entry name" value="ACYL-ACTIVATING ENZYME 16, CHLOROPLASTIC-RELATED"/>
    <property type="match status" value="1"/>
</dbReference>
<evidence type="ECO:0000313" key="3">
    <source>
        <dbReference type="Proteomes" id="UP001232992"/>
    </source>
</evidence>
<dbReference type="InterPro" id="IPR052987">
    <property type="entry name" value="Chloroplast_AMP-bd_Enzymes"/>
</dbReference>
<dbReference type="Gene3D" id="3.40.50.12780">
    <property type="entry name" value="N-terminal domain of ligase-like"/>
    <property type="match status" value="2"/>
</dbReference>
<dbReference type="Pfam" id="PF23562">
    <property type="entry name" value="AMP-binding_C_3"/>
    <property type="match status" value="1"/>
</dbReference>
<dbReference type="PANTHER" id="PTHR43813">
    <property type="entry name" value="ACYL-ACTIVATING ENZYME 16, CHLOROPLASTIC-RELATED"/>
    <property type="match status" value="1"/>
</dbReference>
<dbReference type="Proteomes" id="UP001232992">
    <property type="component" value="Unassembled WGS sequence"/>
</dbReference>
<dbReference type="PROSITE" id="PS00455">
    <property type="entry name" value="AMP_BINDING"/>
    <property type="match status" value="1"/>
</dbReference>
<dbReference type="InterPro" id="IPR020845">
    <property type="entry name" value="AMP-binding_CS"/>
</dbReference>
<dbReference type="InterPro" id="IPR042099">
    <property type="entry name" value="ANL_N_sf"/>
</dbReference>
<protein>
    <submittedName>
        <fullName evidence="2">AMP-binding protein</fullName>
    </submittedName>
</protein>
<evidence type="ECO:0000313" key="2">
    <source>
        <dbReference type="EMBL" id="MDJ1185463.1"/>
    </source>
</evidence>
<dbReference type="SUPFAM" id="SSF56801">
    <property type="entry name" value="Acetyl-CoA synthetase-like"/>
    <property type="match status" value="1"/>
</dbReference>
<dbReference type="Pfam" id="PF00501">
    <property type="entry name" value="AMP-binding"/>
    <property type="match status" value="1"/>
</dbReference>
<reference evidence="2 3" key="1">
    <citation type="submission" date="2023-01" db="EMBL/GenBank/DDBJ databases">
        <title>Novel diversity within Roseofilum (Cyanobacteria; Desertifilaceae) from marine benthic mats with descriptions of four novel species.</title>
        <authorList>
            <person name="Wang Y."/>
            <person name="Berthold D.E."/>
            <person name="Hu J."/>
            <person name="Lefler F.W."/>
            <person name="Laughinghouse H.D. IV."/>
        </authorList>
    </citation>
    <scope>NUCLEOTIDE SEQUENCE [LARGE SCALE GENOMIC DNA]</scope>
    <source>
        <strain evidence="2 3">BLCC-M143</strain>
    </source>
</reference>
<keyword evidence="3" id="KW-1185">Reference proteome</keyword>
<proteinExistence type="predicted"/>
<dbReference type="EMBL" id="JAQOSQ010000035">
    <property type="protein sequence ID" value="MDJ1185463.1"/>
    <property type="molecule type" value="Genomic_DNA"/>
</dbReference>
<sequence length="655" mass="73645">MNSSVPSYYSSLSPEEKANLSKVIDYNHLNCLPEVWPLAAEKFGNLVALEDIHNPLKLTFTYGQMWEQMQQVAAGWQYLGVNPGDRISLISDNSARWFIVDQGMMLAGAVNAVRSSQADAEELLYIIEDSGSSFLAVENLKTLKKLASGLDRLPIRAIALLSDEDVHEFFQDSRPIYNFTQLLELGAQQDLQPIEQSHNHLATLIYTSGTTGRPKGAMLSHGNLLHQINTMPIVVAPVPGDRILSILPSWHVYERTVEYYLLSQGCRQRYTNIRHFKTDLRDYKPQYMVGVPRIWESIYEGIQKEFRSQPESRQKLIQTFINFSTQYVDAKRIQQRLELDRLTPSVSETFSATVKATVLAPLHALADRLVYQKVREATGGEIKAVISGGGSLAKHIDKFFEIINFPILVGYGLTETSPVLAARQMHRNLRGASGFPFPATDIAIVDPETRQPLREGAKGLILARGPQIMQGYYGNIQATAKAIDKDGWFDTGDLGFITPDRQLVITGRAKDTIVLTNGENIEPQPIEDACARSPYIDQIVVLGQDQKTLGALIVPNLEALENWSRQQGTEELMQTLADGTVSLNLQHPAFEELLRQELNREVKNRPGYRPDDRIGPFRSIAEPFSIENGMMTQTLKIKRPVVNERYRDMINEMFA</sequence>
<accession>A0ABT7C1X9</accession>
<evidence type="ECO:0000259" key="1">
    <source>
        <dbReference type="Pfam" id="PF00501"/>
    </source>
</evidence>
<feature type="domain" description="AMP-dependent synthetase/ligase" evidence="1">
    <location>
        <begin position="40"/>
        <end position="473"/>
    </location>
</feature>
<dbReference type="RefSeq" id="WP_283760104.1">
    <property type="nucleotide sequence ID" value="NZ_JAQOSQ010000035.1"/>
</dbReference>
<gene>
    <name evidence="2" type="ORF">PMH09_19945</name>
</gene>
<dbReference type="InterPro" id="IPR000873">
    <property type="entry name" value="AMP-dep_synth/lig_dom"/>
</dbReference>
<comment type="caution">
    <text evidence="2">The sequence shown here is derived from an EMBL/GenBank/DDBJ whole genome shotgun (WGS) entry which is preliminary data.</text>
</comment>
<name>A0ABT7C1X9_9CYAN</name>
<organism evidence="2 3">
    <name type="scientific">Roseofilum casamattae BLCC-M143</name>
    <dbReference type="NCBI Taxonomy" id="3022442"/>
    <lineage>
        <taxon>Bacteria</taxon>
        <taxon>Bacillati</taxon>
        <taxon>Cyanobacteriota</taxon>
        <taxon>Cyanophyceae</taxon>
        <taxon>Desertifilales</taxon>
        <taxon>Desertifilaceae</taxon>
        <taxon>Roseofilum</taxon>
        <taxon>Roseofilum casamattae</taxon>
    </lineage>
</organism>